<evidence type="ECO:0000313" key="5">
    <source>
        <dbReference type="Proteomes" id="UP000242687"/>
    </source>
</evidence>
<proteinExistence type="predicted"/>
<dbReference type="InterPro" id="IPR011006">
    <property type="entry name" value="CheY-like_superfamily"/>
</dbReference>
<dbReference type="InterPro" id="IPR001789">
    <property type="entry name" value="Sig_transdc_resp-reg_receiver"/>
</dbReference>
<dbReference type="PROSITE" id="PS50110">
    <property type="entry name" value="RESPONSE_REGULATORY"/>
    <property type="match status" value="1"/>
</dbReference>
<dbReference type="AlphaFoldDB" id="A0A2H9VS69"/>
<dbReference type="Proteomes" id="UP000242687">
    <property type="component" value="Unassembled WGS sequence"/>
</dbReference>
<dbReference type="InterPro" id="IPR050595">
    <property type="entry name" value="Bact_response_regulator"/>
</dbReference>
<protein>
    <submittedName>
        <fullName evidence="4">Response regulator receiver domain-containing protein</fullName>
    </submittedName>
</protein>
<organism evidence="4 5">
    <name type="scientific">Mucilaginibacter auburnensis</name>
    <dbReference type="NCBI Taxonomy" id="1457233"/>
    <lineage>
        <taxon>Bacteria</taxon>
        <taxon>Pseudomonadati</taxon>
        <taxon>Bacteroidota</taxon>
        <taxon>Sphingobacteriia</taxon>
        <taxon>Sphingobacteriales</taxon>
        <taxon>Sphingobacteriaceae</taxon>
        <taxon>Mucilaginibacter</taxon>
    </lineage>
</organism>
<accession>A0A2H9VS69</accession>
<dbReference type="OrthoDB" id="795853at2"/>
<evidence type="ECO:0000259" key="3">
    <source>
        <dbReference type="PROSITE" id="PS50110"/>
    </source>
</evidence>
<name>A0A2H9VS69_9SPHI</name>
<keyword evidence="5" id="KW-1185">Reference proteome</keyword>
<dbReference type="RefSeq" id="WP_100339888.1">
    <property type="nucleotide sequence ID" value="NZ_PGFJ01000001.1"/>
</dbReference>
<evidence type="ECO:0000313" key="4">
    <source>
        <dbReference type="EMBL" id="PJJ83642.1"/>
    </source>
</evidence>
<feature type="modified residue" description="4-aspartylphosphate" evidence="2">
    <location>
        <position position="52"/>
    </location>
</feature>
<dbReference type="PANTHER" id="PTHR44591">
    <property type="entry name" value="STRESS RESPONSE REGULATOR PROTEIN 1"/>
    <property type="match status" value="1"/>
</dbReference>
<gene>
    <name evidence="4" type="ORF">CLV57_0629</name>
</gene>
<dbReference type="Pfam" id="PF00072">
    <property type="entry name" value="Response_reg"/>
    <property type="match status" value="1"/>
</dbReference>
<keyword evidence="1 2" id="KW-0597">Phosphoprotein</keyword>
<dbReference type="SMART" id="SM00448">
    <property type="entry name" value="REC"/>
    <property type="match status" value="1"/>
</dbReference>
<dbReference type="Gene3D" id="3.40.50.2300">
    <property type="match status" value="1"/>
</dbReference>
<dbReference type="SUPFAM" id="SSF52172">
    <property type="entry name" value="CheY-like"/>
    <property type="match status" value="1"/>
</dbReference>
<comment type="caution">
    <text evidence="4">The sequence shown here is derived from an EMBL/GenBank/DDBJ whole genome shotgun (WGS) entry which is preliminary data.</text>
</comment>
<reference evidence="4 5" key="1">
    <citation type="submission" date="2017-11" db="EMBL/GenBank/DDBJ databases">
        <title>Genomic Encyclopedia of Archaeal and Bacterial Type Strains, Phase II (KMG-II): From Individual Species to Whole Genera.</title>
        <authorList>
            <person name="Goeker M."/>
        </authorList>
    </citation>
    <scope>NUCLEOTIDE SEQUENCE [LARGE SCALE GENOMIC DNA]</scope>
    <source>
        <strain evidence="4 5">DSM 28175</strain>
    </source>
</reference>
<dbReference type="PANTHER" id="PTHR44591:SF3">
    <property type="entry name" value="RESPONSE REGULATORY DOMAIN-CONTAINING PROTEIN"/>
    <property type="match status" value="1"/>
</dbReference>
<feature type="domain" description="Response regulatory" evidence="3">
    <location>
        <begin position="3"/>
        <end position="117"/>
    </location>
</feature>
<dbReference type="EMBL" id="PGFJ01000001">
    <property type="protein sequence ID" value="PJJ83642.1"/>
    <property type="molecule type" value="Genomic_DNA"/>
</dbReference>
<evidence type="ECO:0000256" key="1">
    <source>
        <dbReference type="ARBA" id="ARBA00022553"/>
    </source>
</evidence>
<evidence type="ECO:0000256" key="2">
    <source>
        <dbReference type="PROSITE-ProRule" id="PRU00169"/>
    </source>
</evidence>
<sequence>MKKILVLDDNQDILDIVVEVLAYERYYVKGIKSALSLLPVAESFHPDLILLDLRLSDGHGGELCKKIKADPALCHIPVIIFTSYHSPYDDLSKYCCDGVIDKPFDLVHLIDTINNFLVNADGMLDEG</sequence>
<dbReference type="GO" id="GO:0000160">
    <property type="term" value="P:phosphorelay signal transduction system"/>
    <property type="evidence" value="ECO:0007669"/>
    <property type="project" value="InterPro"/>
</dbReference>